<evidence type="ECO:0000259" key="7">
    <source>
        <dbReference type="PROSITE" id="PS50850"/>
    </source>
</evidence>
<organism evidence="8 9">
    <name type="scientific">Aliiruegeria lutimaris</name>
    <dbReference type="NCBI Taxonomy" id="571298"/>
    <lineage>
        <taxon>Bacteria</taxon>
        <taxon>Pseudomonadati</taxon>
        <taxon>Pseudomonadota</taxon>
        <taxon>Alphaproteobacteria</taxon>
        <taxon>Rhodobacterales</taxon>
        <taxon>Roseobacteraceae</taxon>
        <taxon>Aliiruegeria</taxon>
    </lineage>
</organism>
<dbReference type="STRING" id="571298.SAMN04488026_105025"/>
<gene>
    <name evidence="8" type="ORF">SAMN04488026_105025</name>
</gene>
<feature type="transmembrane region" description="Helical" evidence="6">
    <location>
        <begin position="281"/>
        <end position="305"/>
    </location>
</feature>
<accession>A0A1G9E2W0</accession>
<sequence>MLAVLASRSYRHLFTAQIVALLGTGLATVALGLLAYDLAGANASMVLGTVFTIKMVAYVGIAPIAGAFATRWPRRTMLVSLDLVRAAVALLLLFVTEIWQVYLLIFVLQSASAAFTPTFQATIPDLLPDEEDYTKALSLSRLAYDMESLLSPMLAAFLLVFVSFDSLFLGTAMGFAASALLVVSVVLPTPVTSVPRGIYERTTRGLRIYLNTPRLQGLLALNLSVAAAGSMVIVNTVVLVRGTLGLAEGDVALALAAFGGGSMVSALLLPKLLQRRPDRQVMLAGATLLCAILIGLCIMVAATGVSWRGLLVGWLLIGIGYSAVLTPSGRLLRRSAHPEDRPATFAAQFALSHACWLVCYPLSGWLQTTFGTVVALAGLGTLSVTGILLARRLWGAGQQRVFEHSHDDLPHDHPHLSGGHRHSHTYVIDDYHRHWPQGG</sequence>
<keyword evidence="2" id="KW-1003">Cell membrane</keyword>
<dbReference type="EMBL" id="FNEK01000050">
    <property type="protein sequence ID" value="SDK70454.1"/>
    <property type="molecule type" value="Genomic_DNA"/>
</dbReference>
<evidence type="ECO:0000256" key="2">
    <source>
        <dbReference type="ARBA" id="ARBA00022475"/>
    </source>
</evidence>
<feature type="domain" description="Major facilitator superfamily (MFS) profile" evidence="7">
    <location>
        <begin position="1"/>
        <end position="398"/>
    </location>
</feature>
<dbReference type="InterPro" id="IPR020846">
    <property type="entry name" value="MFS_dom"/>
</dbReference>
<dbReference type="Pfam" id="PF07690">
    <property type="entry name" value="MFS_1"/>
    <property type="match status" value="1"/>
</dbReference>
<feature type="transmembrane region" description="Helical" evidence="6">
    <location>
        <begin position="344"/>
        <end position="363"/>
    </location>
</feature>
<dbReference type="GO" id="GO:0022857">
    <property type="term" value="F:transmembrane transporter activity"/>
    <property type="evidence" value="ECO:0007669"/>
    <property type="project" value="InterPro"/>
</dbReference>
<dbReference type="GO" id="GO:0005886">
    <property type="term" value="C:plasma membrane"/>
    <property type="evidence" value="ECO:0007669"/>
    <property type="project" value="UniProtKB-SubCell"/>
</dbReference>
<dbReference type="PROSITE" id="PS50850">
    <property type="entry name" value="MFS"/>
    <property type="match status" value="1"/>
</dbReference>
<evidence type="ECO:0000313" key="8">
    <source>
        <dbReference type="EMBL" id="SDK70454.1"/>
    </source>
</evidence>
<dbReference type="SUPFAM" id="SSF103473">
    <property type="entry name" value="MFS general substrate transporter"/>
    <property type="match status" value="1"/>
</dbReference>
<evidence type="ECO:0000313" key="9">
    <source>
        <dbReference type="Proteomes" id="UP000199382"/>
    </source>
</evidence>
<keyword evidence="5 6" id="KW-0472">Membrane</keyword>
<dbReference type="RefSeq" id="WP_093160963.1">
    <property type="nucleotide sequence ID" value="NZ_FNEK01000050.1"/>
</dbReference>
<feature type="transmembrane region" description="Helical" evidence="6">
    <location>
        <begin position="369"/>
        <end position="390"/>
    </location>
</feature>
<feature type="transmembrane region" description="Helical" evidence="6">
    <location>
        <begin position="76"/>
        <end position="95"/>
    </location>
</feature>
<feature type="transmembrane region" description="Helical" evidence="6">
    <location>
        <begin position="311"/>
        <end position="332"/>
    </location>
</feature>
<dbReference type="CDD" id="cd06173">
    <property type="entry name" value="MFS_MefA_like"/>
    <property type="match status" value="1"/>
</dbReference>
<keyword evidence="9" id="KW-1185">Reference proteome</keyword>
<feature type="transmembrane region" description="Helical" evidence="6">
    <location>
        <begin position="46"/>
        <end position="69"/>
    </location>
</feature>
<reference evidence="8 9" key="1">
    <citation type="submission" date="2016-10" db="EMBL/GenBank/DDBJ databases">
        <authorList>
            <person name="de Groot N.N."/>
        </authorList>
    </citation>
    <scope>NUCLEOTIDE SEQUENCE [LARGE SCALE GENOMIC DNA]</scope>
    <source>
        <strain evidence="8 9">DSM 25294</strain>
    </source>
</reference>
<evidence type="ECO:0000256" key="1">
    <source>
        <dbReference type="ARBA" id="ARBA00004651"/>
    </source>
</evidence>
<dbReference type="Proteomes" id="UP000199382">
    <property type="component" value="Unassembled WGS sequence"/>
</dbReference>
<evidence type="ECO:0000256" key="4">
    <source>
        <dbReference type="ARBA" id="ARBA00022989"/>
    </source>
</evidence>
<dbReference type="InterPro" id="IPR011701">
    <property type="entry name" value="MFS"/>
</dbReference>
<evidence type="ECO:0000256" key="5">
    <source>
        <dbReference type="ARBA" id="ARBA00023136"/>
    </source>
</evidence>
<feature type="transmembrane region" description="Helical" evidence="6">
    <location>
        <begin position="175"/>
        <end position="194"/>
    </location>
</feature>
<feature type="transmembrane region" description="Helical" evidence="6">
    <location>
        <begin position="251"/>
        <end position="269"/>
    </location>
</feature>
<feature type="transmembrane region" description="Helical" evidence="6">
    <location>
        <begin position="215"/>
        <end position="239"/>
    </location>
</feature>
<feature type="transmembrane region" description="Helical" evidence="6">
    <location>
        <begin position="12"/>
        <end position="34"/>
    </location>
</feature>
<keyword evidence="3 6" id="KW-0812">Transmembrane</keyword>
<dbReference type="PANTHER" id="PTHR23513">
    <property type="entry name" value="INTEGRAL MEMBRANE EFFLUX PROTEIN-RELATED"/>
    <property type="match status" value="1"/>
</dbReference>
<keyword evidence="4 6" id="KW-1133">Transmembrane helix</keyword>
<feature type="transmembrane region" description="Helical" evidence="6">
    <location>
        <begin position="148"/>
        <end position="169"/>
    </location>
</feature>
<comment type="subcellular location">
    <subcellularLocation>
        <location evidence="1">Cell membrane</location>
        <topology evidence="1">Multi-pass membrane protein</topology>
    </subcellularLocation>
</comment>
<evidence type="ECO:0000256" key="6">
    <source>
        <dbReference type="SAM" id="Phobius"/>
    </source>
</evidence>
<proteinExistence type="predicted"/>
<dbReference type="AlphaFoldDB" id="A0A1G9E2W0"/>
<protein>
    <submittedName>
        <fullName evidence="8">Predicted arabinose efflux permease, MFS family</fullName>
    </submittedName>
</protein>
<dbReference type="PANTHER" id="PTHR23513:SF6">
    <property type="entry name" value="MAJOR FACILITATOR SUPERFAMILY ASSOCIATED DOMAIN-CONTAINING PROTEIN"/>
    <property type="match status" value="1"/>
</dbReference>
<dbReference type="OrthoDB" id="4368225at2"/>
<dbReference type="Gene3D" id="1.20.1250.20">
    <property type="entry name" value="MFS general substrate transporter like domains"/>
    <property type="match status" value="1"/>
</dbReference>
<dbReference type="InterPro" id="IPR036259">
    <property type="entry name" value="MFS_trans_sf"/>
</dbReference>
<name>A0A1G9E2W0_9RHOB</name>
<evidence type="ECO:0000256" key="3">
    <source>
        <dbReference type="ARBA" id="ARBA00022692"/>
    </source>
</evidence>